<organism evidence="1 2">
    <name type="scientific">Halopelagius fulvigenes</name>
    <dbReference type="NCBI Taxonomy" id="1198324"/>
    <lineage>
        <taxon>Archaea</taxon>
        <taxon>Methanobacteriati</taxon>
        <taxon>Methanobacteriota</taxon>
        <taxon>Stenosarchaea group</taxon>
        <taxon>Halobacteria</taxon>
        <taxon>Halobacteriales</taxon>
        <taxon>Haloferacaceae</taxon>
    </lineage>
</organism>
<dbReference type="SUPFAM" id="SSF46785">
    <property type="entry name" value="Winged helix' DNA-binding domain"/>
    <property type="match status" value="1"/>
</dbReference>
<proteinExistence type="predicted"/>
<comment type="caution">
    <text evidence="1">The sequence shown here is derived from an EMBL/GenBank/DDBJ whole genome shotgun (WGS) entry which is preliminary data.</text>
</comment>
<gene>
    <name evidence="1" type="ORF">ACFQEV_03835</name>
</gene>
<sequence length="98" mass="11088">MKLAVPTDFDILDALSDGRRNTAVNLSYVLDKNRSYINTRLPILADYGLVERVGPAPNSGLYEITEKGRVVVELRDKYRTEGVDFDALVEERLAERTE</sequence>
<protein>
    <submittedName>
        <fullName evidence="1">ArsR family transcriptional regulator</fullName>
    </submittedName>
</protein>
<dbReference type="AlphaFoldDB" id="A0ABD5TXF2"/>
<dbReference type="InterPro" id="IPR036390">
    <property type="entry name" value="WH_DNA-bd_sf"/>
</dbReference>
<accession>A0ABD5TXF2</accession>
<reference evidence="1 2" key="1">
    <citation type="journal article" date="2019" name="Int. J. Syst. Evol. Microbiol.">
        <title>The Global Catalogue of Microorganisms (GCM) 10K type strain sequencing project: providing services to taxonomists for standard genome sequencing and annotation.</title>
        <authorList>
            <consortium name="The Broad Institute Genomics Platform"/>
            <consortium name="The Broad Institute Genome Sequencing Center for Infectious Disease"/>
            <person name="Wu L."/>
            <person name="Ma J."/>
        </authorList>
    </citation>
    <scope>NUCLEOTIDE SEQUENCE [LARGE SCALE GENOMIC DNA]</scope>
    <source>
        <strain evidence="1 2">YIM 94188</strain>
    </source>
</reference>
<dbReference type="InterPro" id="IPR036388">
    <property type="entry name" value="WH-like_DNA-bd_sf"/>
</dbReference>
<evidence type="ECO:0000313" key="1">
    <source>
        <dbReference type="EMBL" id="MFC6824127.1"/>
    </source>
</evidence>
<dbReference type="Gene3D" id="1.10.10.10">
    <property type="entry name" value="Winged helix-like DNA-binding domain superfamily/Winged helix DNA-binding domain"/>
    <property type="match status" value="1"/>
</dbReference>
<evidence type="ECO:0000313" key="2">
    <source>
        <dbReference type="Proteomes" id="UP001596408"/>
    </source>
</evidence>
<dbReference type="EMBL" id="JBHSXH010000009">
    <property type="protein sequence ID" value="MFC6824127.1"/>
    <property type="molecule type" value="Genomic_DNA"/>
</dbReference>
<keyword evidence="2" id="KW-1185">Reference proteome</keyword>
<name>A0ABD5TXF2_9EURY</name>
<dbReference type="RefSeq" id="WP_379692723.1">
    <property type="nucleotide sequence ID" value="NZ_JBHSXH010000009.1"/>
</dbReference>
<dbReference type="Proteomes" id="UP001596408">
    <property type="component" value="Unassembled WGS sequence"/>
</dbReference>